<dbReference type="eggNOG" id="COG1605">
    <property type="taxonomic scope" value="Bacteria"/>
</dbReference>
<evidence type="ECO:0000256" key="2">
    <source>
        <dbReference type="SAM" id="MobiDB-lite"/>
    </source>
</evidence>
<dbReference type="PANTHER" id="PTHR38041:SF1">
    <property type="entry name" value="CHORISMATE MUTASE"/>
    <property type="match status" value="1"/>
</dbReference>
<feature type="domain" description="Chorismate mutase" evidence="3">
    <location>
        <begin position="49"/>
        <end position="140"/>
    </location>
</feature>
<organism evidence="4 5">
    <name type="scientific">Bifidobacterium magnum</name>
    <dbReference type="NCBI Taxonomy" id="1692"/>
    <lineage>
        <taxon>Bacteria</taxon>
        <taxon>Bacillati</taxon>
        <taxon>Actinomycetota</taxon>
        <taxon>Actinomycetes</taxon>
        <taxon>Bifidobacteriales</taxon>
        <taxon>Bifidobacteriaceae</taxon>
        <taxon>Bifidobacterium</taxon>
    </lineage>
</organism>
<comment type="caution">
    <text evidence="4">The sequence shown here is derived from an EMBL/GenBank/DDBJ whole genome shotgun (WGS) entry which is preliminary data.</text>
</comment>
<dbReference type="Pfam" id="PF01817">
    <property type="entry name" value="CM_2"/>
    <property type="match status" value="1"/>
</dbReference>
<accession>A0A087BEU2</accession>
<dbReference type="PROSITE" id="PS51168">
    <property type="entry name" value="CHORISMATE_MUT_2"/>
    <property type="match status" value="1"/>
</dbReference>
<feature type="region of interest" description="Disordered" evidence="2">
    <location>
        <begin position="1"/>
        <end position="31"/>
    </location>
</feature>
<dbReference type="Gene3D" id="1.20.59.10">
    <property type="entry name" value="Chorismate mutase"/>
    <property type="match status" value="1"/>
</dbReference>
<evidence type="ECO:0000259" key="3">
    <source>
        <dbReference type="PROSITE" id="PS51168"/>
    </source>
</evidence>
<feature type="compositionally biased region" description="Low complexity" evidence="2">
    <location>
        <begin position="12"/>
        <end position="31"/>
    </location>
</feature>
<protein>
    <submittedName>
        <fullName evidence="4">Chorismate mutase</fullName>
    </submittedName>
</protein>
<dbReference type="STRING" id="1692.BMAGN_1259"/>
<name>A0A087BEU2_9BIFI</name>
<keyword evidence="1" id="KW-0413">Isomerase</keyword>
<dbReference type="SMART" id="SM00830">
    <property type="entry name" value="CM_2"/>
    <property type="match status" value="1"/>
</dbReference>
<dbReference type="GO" id="GO:0004106">
    <property type="term" value="F:chorismate mutase activity"/>
    <property type="evidence" value="ECO:0007669"/>
    <property type="project" value="InterPro"/>
</dbReference>
<dbReference type="InterPro" id="IPR036263">
    <property type="entry name" value="Chorismate_II_sf"/>
</dbReference>
<dbReference type="InterPro" id="IPR036979">
    <property type="entry name" value="CM_dom_sf"/>
</dbReference>
<evidence type="ECO:0000313" key="4">
    <source>
        <dbReference type="EMBL" id="KFI69542.1"/>
    </source>
</evidence>
<evidence type="ECO:0000256" key="1">
    <source>
        <dbReference type="ARBA" id="ARBA00023235"/>
    </source>
</evidence>
<dbReference type="GO" id="GO:0046417">
    <property type="term" value="P:chorismate metabolic process"/>
    <property type="evidence" value="ECO:0007669"/>
    <property type="project" value="InterPro"/>
</dbReference>
<dbReference type="GO" id="GO:0009697">
    <property type="term" value="P:salicylic acid biosynthetic process"/>
    <property type="evidence" value="ECO:0007669"/>
    <property type="project" value="TreeGrafter"/>
</dbReference>
<keyword evidence="5" id="KW-1185">Reference proteome</keyword>
<dbReference type="InterPro" id="IPR051331">
    <property type="entry name" value="Chorismate_mutase-related"/>
</dbReference>
<reference evidence="4 5" key="1">
    <citation type="submission" date="2014-03" db="EMBL/GenBank/DDBJ databases">
        <title>Genomics of Bifidobacteria.</title>
        <authorList>
            <person name="Ventura M."/>
            <person name="Milani C."/>
            <person name="Lugli G.A."/>
        </authorList>
    </citation>
    <scope>NUCLEOTIDE SEQUENCE [LARGE SCALE GENOMIC DNA]</scope>
    <source>
        <strain evidence="4 5">LMG 11591</strain>
    </source>
</reference>
<dbReference type="InterPro" id="IPR002701">
    <property type="entry name" value="CM_II_prokaryot"/>
</dbReference>
<dbReference type="RefSeq" id="WP_022859785.1">
    <property type="nucleotide sequence ID" value="NZ_JGZB01000001.1"/>
</dbReference>
<proteinExistence type="predicted"/>
<dbReference type="PANTHER" id="PTHR38041">
    <property type="entry name" value="CHORISMATE MUTASE"/>
    <property type="match status" value="1"/>
</dbReference>
<gene>
    <name evidence="4" type="ORF">BMAGN_1259</name>
</gene>
<dbReference type="Proteomes" id="UP000029052">
    <property type="component" value="Unassembled WGS sequence"/>
</dbReference>
<sequence length="146" mass="15747">MTEESGWPQTDGSTVVTSVSESGASEDNGTAGTAVTAGCAGNDANTIADEAAAQIERLRSSIDNIDMAIVAMLAQRFEVTRQVGQWKARAGFDAYDPQREDAQLARMTQLAHDTGLDPHIARQYLHFVADAAKERHRSIAREIADE</sequence>
<dbReference type="AlphaFoldDB" id="A0A087BEU2"/>
<dbReference type="SUPFAM" id="SSF48600">
    <property type="entry name" value="Chorismate mutase II"/>
    <property type="match status" value="1"/>
</dbReference>
<evidence type="ECO:0000313" key="5">
    <source>
        <dbReference type="Proteomes" id="UP000029052"/>
    </source>
</evidence>
<dbReference type="EMBL" id="JGZB01000001">
    <property type="protein sequence ID" value="KFI69542.1"/>
    <property type="molecule type" value="Genomic_DNA"/>
</dbReference>